<dbReference type="PROSITE" id="PS01360">
    <property type="entry name" value="ZF_MYND_1"/>
    <property type="match status" value="1"/>
</dbReference>
<organism evidence="6 7">
    <name type="scientific">Edaphochlamys debaryana</name>
    <dbReference type="NCBI Taxonomy" id="47281"/>
    <lineage>
        <taxon>Eukaryota</taxon>
        <taxon>Viridiplantae</taxon>
        <taxon>Chlorophyta</taxon>
        <taxon>core chlorophytes</taxon>
        <taxon>Chlorophyceae</taxon>
        <taxon>CS clade</taxon>
        <taxon>Chlamydomonadales</taxon>
        <taxon>Chlamydomonadales incertae sedis</taxon>
        <taxon>Edaphochlamys</taxon>
    </lineage>
</organism>
<evidence type="ECO:0000313" key="6">
    <source>
        <dbReference type="EMBL" id="KAG2500091.1"/>
    </source>
</evidence>
<evidence type="ECO:0000256" key="4">
    <source>
        <dbReference type="PROSITE-ProRule" id="PRU00134"/>
    </source>
</evidence>
<dbReference type="OrthoDB" id="550075at2759"/>
<dbReference type="EMBL" id="JAEHOE010000004">
    <property type="protein sequence ID" value="KAG2500091.1"/>
    <property type="molecule type" value="Genomic_DNA"/>
</dbReference>
<dbReference type="Gene3D" id="6.10.140.2220">
    <property type="match status" value="1"/>
</dbReference>
<evidence type="ECO:0000256" key="1">
    <source>
        <dbReference type="ARBA" id="ARBA00022723"/>
    </source>
</evidence>
<evidence type="ECO:0000256" key="2">
    <source>
        <dbReference type="ARBA" id="ARBA00022771"/>
    </source>
</evidence>
<dbReference type="Pfam" id="PF01753">
    <property type="entry name" value="zf-MYND"/>
    <property type="match status" value="1"/>
</dbReference>
<name>A0A835YFQ5_9CHLO</name>
<dbReference type="Proteomes" id="UP000612055">
    <property type="component" value="Unassembled WGS sequence"/>
</dbReference>
<dbReference type="AlphaFoldDB" id="A0A835YFQ5"/>
<dbReference type="PROSITE" id="PS50865">
    <property type="entry name" value="ZF_MYND_2"/>
    <property type="match status" value="1"/>
</dbReference>
<dbReference type="InterPro" id="IPR002893">
    <property type="entry name" value="Znf_MYND"/>
</dbReference>
<dbReference type="SUPFAM" id="SSF144232">
    <property type="entry name" value="HIT/MYND zinc finger-like"/>
    <property type="match status" value="1"/>
</dbReference>
<evidence type="ECO:0000256" key="3">
    <source>
        <dbReference type="ARBA" id="ARBA00022833"/>
    </source>
</evidence>
<evidence type="ECO:0000259" key="5">
    <source>
        <dbReference type="PROSITE" id="PS50865"/>
    </source>
</evidence>
<keyword evidence="1" id="KW-0479">Metal-binding</keyword>
<protein>
    <recommendedName>
        <fullName evidence="5">MYND-type domain-containing protein</fullName>
    </recommendedName>
</protein>
<gene>
    <name evidence="6" type="ORF">HYH03_001677</name>
</gene>
<reference evidence="6" key="1">
    <citation type="journal article" date="2020" name="bioRxiv">
        <title>Comparative genomics of Chlamydomonas.</title>
        <authorList>
            <person name="Craig R.J."/>
            <person name="Hasan A.R."/>
            <person name="Ness R.W."/>
            <person name="Keightley P.D."/>
        </authorList>
    </citation>
    <scope>NUCLEOTIDE SEQUENCE</scope>
    <source>
        <strain evidence="6">CCAP 11/70</strain>
    </source>
</reference>
<dbReference type="GO" id="GO:0008270">
    <property type="term" value="F:zinc ion binding"/>
    <property type="evidence" value="ECO:0007669"/>
    <property type="project" value="UniProtKB-KW"/>
</dbReference>
<proteinExistence type="predicted"/>
<keyword evidence="7" id="KW-1185">Reference proteome</keyword>
<accession>A0A835YFQ5</accession>
<keyword evidence="3" id="KW-0862">Zinc</keyword>
<evidence type="ECO:0000313" key="7">
    <source>
        <dbReference type="Proteomes" id="UP000612055"/>
    </source>
</evidence>
<keyword evidence="2 4" id="KW-0863">Zinc-finger</keyword>
<sequence>MDPRGVRVGFSNGLAPEAAVLQIPESERTPFERDMAKAVSVIEDAAKLPVSDSLEVSSQYARRILYAEWLTSGLASPNDAAMRLRAIRAALLVERYTGMHVLQLPPMPGLPEMPAFMPSGSTVTIADVDPAAHDRMTADEFAVHLFVLRWVRLMDNWQTGVKLAQALYGNPRRRKRIQKVLLPALAKMDVGEPHHMTAPQWETAWLEGLELHLGASKQTSADTPFMQVTNTWFELTARLPELDPRRPMSYRWPVLVASTMDLYDEYIMWVHRVSLTLGELRGMADKAAAATRRLKRLHLRGTLMRSVGRHAAGVREALQAMDQLPDSTQLRLPYKVLTDEEMEEARDRALAAAEGGGCDGCGFVFAKYSLCGGCRQRHYCGKACQAADWRSGHKEACKQLAAKKGEAKAEAG</sequence>
<feature type="domain" description="MYND-type" evidence="5">
    <location>
        <begin position="358"/>
        <end position="397"/>
    </location>
</feature>
<comment type="caution">
    <text evidence="6">The sequence shown here is derived from an EMBL/GenBank/DDBJ whole genome shotgun (WGS) entry which is preliminary data.</text>
</comment>